<proteinExistence type="inferred from homology"/>
<evidence type="ECO:0000259" key="20">
    <source>
        <dbReference type="PROSITE" id="PS51352"/>
    </source>
</evidence>
<dbReference type="PANTHER" id="PTHR32234">
    <property type="entry name" value="THIOL:DISULFIDE INTERCHANGE PROTEIN DSBD"/>
    <property type="match status" value="1"/>
</dbReference>
<evidence type="ECO:0000256" key="15">
    <source>
        <dbReference type="ARBA" id="ARBA00023284"/>
    </source>
</evidence>
<dbReference type="PROSITE" id="PS00194">
    <property type="entry name" value="THIOREDOXIN_1"/>
    <property type="match status" value="1"/>
</dbReference>
<dbReference type="PANTHER" id="PTHR32234:SF0">
    <property type="entry name" value="THIOL:DISULFIDE INTERCHANGE PROTEIN DSBD"/>
    <property type="match status" value="1"/>
</dbReference>
<dbReference type="InterPro" id="IPR003834">
    <property type="entry name" value="Cyt_c_assmbl_TM_dom"/>
</dbReference>
<protein>
    <recommendedName>
        <fullName evidence="18">Thiol:disulfide interchange protein DsbD</fullName>
        <ecNumber evidence="18">1.8.1.8</ecNumber>
    </recommendedName>
    <alternativeName>
        <fullName evidence="18">Protein-disulfide reductase</fullName>
        <shortName evidence="18">Disulfide reductase</shortName>
    </alternativeName>
</protein>
<evidence type="ECO:0000256" key="14">
    <source>
        <dbReference type="ARBA" id="ARBA00023157"/>
    </source>
</evidence>
<evidence type="ECO:0000256" key="1">
    <source>
        <dbReference type="ARBA" id="ARBA00004429"/>
    </source>
</evidence>
<feature type="transmembrane region" description="Helical" evidence="18">
    <location>
        <begin position="314"/>
        <end position="345"/>
    </location>
</feature>
<dbReference type="SUPFAM" id="SSF74863">
    <property type="entry name" value="Thiol:disulfide interchange protein DsbD, N-terminal domain (DsbD-alpha)"/>
    <property type="match status" value="1"/>
</dbReference>
<evidence type="ECO:0000256" key="17">
    <source>
        <dbReference type="ARBA" id="ARBA00047804"/>
    </source>
</evidence>
<dbReference type="PROSITE" id="PS51352">
    <property type="entry name" value="THIOREDOXIN_2"/>
    <property type="match status" value="1"/>
</dbReference>
<dbReference type="InterPro" id="IPR022910">
    <property type="entry name" value="Thiol_diS_interchange_DbsD"/>
</dbReference>
<keyword evidence="9 18" id="KW-0249">Electron transport</keyword>
<evidence type="ECO:0000256" key="9">
    <source>
        <dbReference type="ARBA" id="ARBA00022982"/>
    </source>
</evidence>
<feature type="disulfide bond" description="Redox-active" evidence="18">
    <location>
        <begin position="126"/>
        <end position="132"/>
    </location>
</feature>
<evidence type="ECO:0000256" key="7">
    <source>
        <dbReference type="ARBA" id="ARBA00022729"/>
    </source>
</evidence>
<evidence type="ECO:0000313" key="22">
    <source>
        <dbReference type="Proteomes" id="UP001271890"/>
    </source>
</evidence>
<comment type="function">
    <text evidence="18">Required to facilitate the formation of correct disulfide bonds in some periplasmic proteins and for the assembly of the periplasmic c-type cytochromes. Acts by transferring electrons from cytoplasmic thioredoxin to the periplasm. This transfer involves a cascade of disulfide bond formation and reduction steps.</text>
</comment>
<evidence type="ECO:0000256" key="8">
    <source>
        <dbReference type="ARBA" id="ARBA00022748"/>
    </source>
</evidence>
<keyword evidence="8 18" id="KW-0201">Cytochrome c-type biogenesis</keyword>
<accession>A0ABU4S728</accession>
<dbReference type="InterPro" id="IPR013766">
    <property type="entry name" value="Thioredoxin_domain"/>
</dbReference>
<keyword evidence="5 18" id="KW-0997">Cell inner membrane</keyword>
<comment type="subcellular location">
    <subcellularLocation>
        <location evidence="1 18">Cell inner membrane</location>
        <topology evidence="1 18">Multi-pass membrane protein</topology>
    </subcellularLocation>
</comment>
<feature type="compositionally biased region" description="Polar residues" evidence="19">
    <location>
        <begin position="151"/>
        <end position="175"/>
    </location>
</feature>
<dbReference type="HAMAP" id="MF_00399">
    <property type="entry name" value="DbsD"/>
    <property type="match status" value="1"/>
</dbReference>
<feature type="signal peptide" evidence="18">
    <location>
        <begin position="1"/>
        <end position="18"/>
    </location>
</feature>
<keyword evidence="15 18" id="KW-0676">Redox-active center</keyword>
<keyword evidence="14 18" id="KW-1015">Disulfide bond</keyword>
<feature type="disulfide bond" description="Redox-active" evidence="18">
    <location>
        <begin position="210"/>
        <end position="332"/>
    </location>
</feature>
<feature type="domain" description="Thioredoxin" evidence="20">
    <location>
        <begin position="462"/>
        <end position="593"/>
    </location>
</feature>
<feature type="chain" id="PRO_5044917022" description="Thiol:disulfide interchange protein DsbD" evidence="18">
    <location>
        <begin position="19"/>
        <end position="597"/>
    </location>
</feature>
<dbReference type="Proteomes" id="UP001271890">
    <property type="component" value="Unassembled WGS sequence"/>
</dbReference>
<feature type="transmembrane region" description="Helical" evidence="18">
    <location>
        <begin position="388"/>
        <end position="405"/>
    </location>
</feature>
<feature type="transmembrane region" description="Helical" evidence="18">
    <location>
        <begin position="196"/>
        <end position="223"/>
    </location>
</feature>
<evidence type="ECO:0000256" key="11">
    <source>
        <dbReference type="ARBA" id="ARBA00023002"/>
    </source>
</evidence>
<keyword evidence="4 18" id="KW-1003">Cell membrane</keyword>
<dbReference type="EC" id="1.8.1.8" evidence="18"/>
<dbReference type="InterPro" id="IPR028250">
    <property type="entry name" value="DsbDN"/>
</dbReference>
<evidence type="ECO:0000256" key="16">
    <source>
        <dbReference type="ARBA" id="ARBA00047388"/>
    </source>
</evidence>
<keyword evidence="6 18" id="KW-0812">Transmembrane</keyword>
<sequence precursor="true">MIKRILMLFLLFSAIALSPIKASALFEQPGQNTYLPAERAFVFDFQQKGNNLALSWDIKPGYYLYQKQFKIVPAQASLGQIEYAKGTDHEDEFYGKTEVYFQSAHINIPVLSATNDSSLQVTYQGCAEAGYCYPPETLTVPLQAVTASSLPNNSAPLNDNETAASPDTVTSQGTLPSKDALPLDESQNHDVPFSPLWAVLFGIGIGFTPCVLPMYPLISSIILGPKRPESLKRIFWLSISYVQGMALTYTALGLVVAAAGLQFQAALQNPYILVGLSVLFILLALSMFDLYNLQLPSSLQTRLVNWSNQQQSGSYIGVFVMGALAGLIASPCTTAPLSAILLYIAQTGDTFFGGVTLYLYALGMGIPLIAVTLFGHKLLPRSGPWMQYVKEAFGFIILALPVFLLERVLGDTWGIRLWSMLAVSFLIWAFALTLNSKNGWLRTLQVILLALALIAARPLQDWVWGTPTAEQQKTSIKFQQVSDWQELSQILAEKRGQPIMLDLYADWCVACKEFEKYTFSDPQVQAQLSQFLLLQADVTDNGPKQKELLQKLKVLGLPTILFFDSQGNEPPNARVNGFMDAERFEQHIQQLQHLQQQ</sequence>
<evidence type="ECO:0000256" key="13">
    <source>
        <dbReference type="ARBA" id="ARBA00023136"/>
    </source>
</evidence>
<evidence type="ECO:0000256" key="18">
    <source>
        <dbReference type="HAMAP-Rule" id="MF_00399"/>
    </source>
</evidence>
<evidence type="ECO:0000256" key="6">
    <source>
        <dbReference type="ARBA" id="ARBA00022692"/>
    </source>
</evidence>
<dbReference type="SUPFAM" id="SSF52833">
    <property type="entry name" value="Thioredoxin-like"/>
    <property type="match status" value="1"/>
</dbReference>
<dbReference type="InterPro" id="IPR035671">
    <property type="entry name" value="DsbD_gamma"/>
</dbReference>
<keyword evidence="3 18" id="KW-0813">Transport</keyword>
<keyword evidence="13 18" id="KW-0472">Membrane</keyword>
<name>A0ABU4S728_9GAMM</name>
<dbReference type="Pfam" id="PF13899">
    <property type="entry name" value="Thioredoxin_7"/>
    <property type="match status" value="1"/>
</dbReference>
<comment type="caution">
    <text evidence="21">The sequence shown here is derived from an EMBL/GenBank/DDBJ whole genome shotgun (WGS) entry which is preliminary data.</text>
</comment>
<comment type="catalytic activity">
    <reaction evidence="16 18">
        <text>[protein]-dithiol + NAD(+) = [protein]-disulfide + NADH + H(+)</text>
        <dbReference type="Rhea" id="RHEA:18749"/>
        <dbReference type="Rhea" id="RHEA-COMP:10593"/>
        <dbReference type="Rhea" id="RHEA-COMP:10594"/>
        <dbReference type="ChEBI" id="CHEBI:15378"/>
        <dbReference type="ChEBI" id="CHEBI:29950"/>
        <dbReference type="ChEBI" id="CHEBI:50058"/>
        <dbReference type="ChEBI" id="CHEBI:57540"/>
        <dbReference type="ChEBI" id="CHEBI:57945"/>
        <dbReference type="EC" id="1.8.1.8"/>
    </reaction>
</comment>
<dbReference type="Gene3D" id="3.40.30.10">
    <property type="entry name" value="Glutaredoxin"/>
    <property type="match status" value="1"/>
</dbReference>
<evidence type="ECO:0000256" key="4">
    <source>
        <dbReference type="ARBA" id="ARBA00022475"/>
    </source>
</evidence>
<evidence type="ECO:0000256" key="10">
    <source>
        <dbReference type="ARBA" id="ARBA00022989"/>
    </source>
</evidence>
<evidence type="ECO:0000256" key="12">
    <source>
        <dbReference type="ARBA" id="ARBA00023027"/>
    </source>
</evidence>
<keyword evidence="10 18" id="KW-1133">Transmembrane helix</keyword>
<evidence type="ECO:0000256" key="19">
    <source>
        <dbReference type="SAM" id="MobiDB-lite"/>
    </source>
</evidence>
<keyword evidence="11 18" id="KW-0560">Oxidoreductase</keyword>
<feature type="disulfide bond" description="Redox-active" evidence="18">
    <location>
        <begin position="508"/>
        <end position="511"/>
    </location>
</feature>
<comment type="catalytic activity">
    <reaction evidence="17 18">
        <text>[protein]-dithiol + NADP(+) = [protein]-disulfide + NADPH + H(+)</text>
        <dbReference type="Rhea" id="RHEA:18753"/>
        <dbReference type="Rhea" id="RHEA-COMP:10593"/>
        <dbReference type="Rhea" id="RHEA-COMP:10594"/>
        <dbReference type="ChEBI" id="CHEBI:15378"/>
        <dbReference type="ChEBI" id="CHEBI:29950"/>
        <dbReference type="ChEBI" id="CHEBI:50058"/>
        <dbReference type="ChEBI" id="CHEBI:57783"/>
        <dbReference type="ChEBI" id="CHEBI:58349"/>
        <dbReference type="EC" id="1.8.1.8"/>
    </reaction>
</comment>
<feature type="transmembrane region" description="Helical" evidence="18">
    <location>
        <begin position="357"/>
        <end position="376"/>
    </location>
</feature>
<dbReference type="Pfam" id="PF02683">
    <property type="entry name" value="DsbD_TM"/>
    <property type="match status" value="1"/>
</dbReference>
<dbReference type="Gene3D" id="2.60.40.1250">
    <property type="entry name" value="Thiol:disulfide interchange protein DsbD, N-terminal domain"/>
    <property type="match status" value="1"/>
</dbReference>
<keyword evidence="12 18" id="KW-0520">NAD</keyword>
<dbReference type="Pfam" id="PF11412">
    <property type="entry name" value="DsbD_N"/>
    <property type="match status" value="1"/>
</dbReference>
<evidence type="ECO:0000313" key="21">
    <source>
        <dbReference type="EMBL" id="MDX7986015.1"/>
    </source>
</evidence>
<comment type="similarity">
    <text evidence="2 18">Belongs to the thioredoxin family. DsbD subfamily.</text>
</comment>
<dbReference type="InterPro" id="IPR036929">
    <property type="entry name" value="DsbDN_sf"/>
</dbReference>
<dbReference type="RefSeq" id="WP_319928469.1">
    <property type="nucleotide sequence ID" value="NZ_VCDN01000009.1"/>
</dbReference>
<dbReference type="CDD" id="cd02953">
    <property type="entry name" value="DsbDgamma"/>
    <property type="match status" value="1"/>
</dbReference>
<reference evidence="22" key="1">
    <citation type="journal article" date="2024" name="Toxins">
        <title>Genome Sequence Analysis of Native Xenorhabdus Strains Isolated from Entomopathogenic Nematodes in Argentina.</title>
        <authorList>
            <person name="Palma L."/>
            <person name="Frizzo L."/>
            <person name="Kaiser S."/>
            <person name="Berry C."/>
            <person name="Caballero P."/>
            <person name="Bode H.B."/>
            <person name="Del Valle E.E."/>
        </authorList>
    </citation>
    <scope>NUCLEOTIDE SEQUENCE [LARGE SCALE GENOMIC DNA]</scope>
    <source>
        <strain evidence="22">12</strain>
    </source>
</reference>
<feature type="region of interest" description="Disordered" evidence="19">
    <location>
        <begin position="151"/>
        <end position="181"/>
    </location>
</feature>
<feature type="transmembrane region" description="Helical" evidence="18">
    <location>
        <begin position="235"/>
        <end position="259"/>
    </location>
</feature>
<dbReference type="InterPro" id="IPR017937">
    <property type="entry name" value="Thioredoxin_CS"/>
</dbReference>
<dbReference type="NCBIfam" id="NF001419">
    <property type="entry name" value="PRK00293.1"/>
    <property type="match status" value="1"/>
</dbReference>
<keyword evidence="22" id="KW-1185">Reference proteome</keyword>
<keyword evidence="7 18" id="KW-0732">Signal</keyword>
<gene>
    <name evidence="18" type="primary">dsbD</name>
    <name evidence="21" type="ORF">FE392_01505</name>
</gene>
<evidence type="ECO:0000256" key="2">
    <source>
        <dbReference type="ARBA" id="ARBA00007241"/>
    </source>
</evidence>
<dbReference type="EMBL" id="VCDN01000009">
    <property type="protein sequence ID" value="MDX7986015.1"/>
    <property type="molecule type" value="Genomic_DNA"/>
</dbReference>
<organism evidence="21 22">
    <name type="scientific">Xenorhabdus santafensis</name>
    <dbReference type="NCBI Taxonomy" id="2582833"/>
    <lineage>
        <taxon>Bacteria</taxon>
        <taxon>Pseudomonadati</taxon>
        <taxon>Pseudomonadota</taxon>
        <taxon>Gammaproteobacteria</taxon>
        <taxon>Enterobacterales</taxon>
        <taxon>Morganellaceae</taxon>
        <taxon>Xenorhabdus</taxon>
    </lineage>
</organism>
<feature type="transmembrane region" description="Helical" evidence="18">
    <location>
        <begin position="417"/>
        <end position="434"/>
    </location>
</feature>
<evidence type="ECO:0000256" key="3">
    <source>
        <dbReference type="ARBA" id="ARBA00022448"/>
    </source>
</evidence>
<feature type="transmembrane region" description="Helical" evidence="18">
    <location>
        <begin position="271"/>
        <end position="293"/>
    </location>
</feature>
<dbReference type="InterPro" id="IPR036249">
    <property type="entry name" value="Thioredoxin-like_sf"/>
</dbReference>
<evidence type="ECO:0000256" key="5">
    <source>
        <dbReference type="ARBA" id="ARBA00022519"/>
    </source>
</evidence>